<dbReference type="GO" id="GO:0002098">
    <property type="term" value="P:tRNA wobble uridine modification"/>
    <property type="evidence" value="ECO:0007669"/>
    <property type="project" value="InterPro"/>
</dbReference>
<dbReference type="Gene3D" id="3.50.50.60">
    <property type="entry name" value="FAD/NAD(P)-binding domain"/>
    <property type="match status" value="2"/>
</dbReference>
<dbReference type="PANTHER" id="PTHR11806:SF0">
    <property type="entry name" value="PROTEIN MTO1 HOMOLOG, MITOCHONDRIAL"/>
    <property type="match status" value="1"/>
</dbReference>
<dbReference type="InterPro" id="IPR040131">
    <property type="entry name" value="MnmG_N"/>
</dbReference>
<dbReference type="GO" id="GO:0030488">
    <property type="term" value="P:tRNA methylation"/>
    <property type="evidence" value="ECO:0007669"/>
    <property type="project" value="TreeGrafter"/>
</dbReference>
<keyword evidence="3" id="KW-0285">Flavoprotein</keyword>
<dbReference type="InterPro" id="IPR036188">
    <property type="entry name" value="FAD/NAD-bd_sf"/>
</dbReference>
<dbReference type="InterPro" id="IPR044920">
    <property type="entry name" value="MnmG_C_subdom_sf"/>
</dbReference>
<dbReference type="SUPFAM" id="SSF51905">
    <property type="entry name" value="FAD/NAD(P)-binding domain"/>
    <property type="match status" value="1"/>
</dbReference>
<dbReference type="GeneID" id="90073115"/>
<evidence type="ECO:0000313" key="8">
    <source>
        <dbReference type="EMBL" id="GMM35136.1"/>
    </source>
</evidence>
<dbReference type="InterPro" id="IPR026904">
    <property type="entry name" value="MnmG_C"/>
</dbReference>
<evidence type="ECO:0000256" key="1">
    <source>
        <dbReference type="ARBA" id="ARBA00001974"/>
    </source>
</evidence>
<comment type="similarity">
    <text evidence="2">Belongs to the MnmG family.</text>
</comment>
<dbReference type="GO" id="GO:0005737">
    <property type="term" value="C:cytoplasm"/>
    <property type="evidence" value="ECO:0007669"/>
    <property type="project" value="UniProtKB-ARBA"/>
</dbReference>
<dbReference type="RefSeq" id="XP_064852136.1">
    <property type="nucleotide sequence ID" value="XM_064996064.1"/>
</dbReference>
<name>A0AAV5QKF0_9ASCO</name>
<dbReference type="Proteomes" id="UP001360560">
    <property type="component" value="Unassembled WGS sequence"/>
</dbReference>
<dbReference type="Pfam" id="PF13932">
    <property type="entry name" value="SAM_GIDA_C"/>
    <property type="match status" value="1"/>
</dbReference>
<protein>
    <submittedName>
        <fullName evidence="8">tRNA modification protein</fullName>
    </submittedName>
</protein>
<dbReference type="AlphaFoldDB" id="A0AAV5QKF0"/>
<dbReference type="Gene3D" id="1.10.150.570">
    <property type="entry name" value="GidA associated domain, C-terminal subdomain"/>
    <property type="match status" value="1"/>
</dbReference>
<dbReference type="Pfam" id="PF21680">
    <property type="entry name" value="GIDA_C_1st"/>
    <property type="match status" value="1"/>
</dbReference>
<dbReference type="FunFam" id="3.50.50.60:FF:000002">
    <property type="entry name" value="tRNA uridine 5-carboxymethylaminomethyl modification enzyme MnmG"/>
    <property type="match status" value="1"/>
</dbReference>
<gene>
    <name evidence="8" type="ORF">DASC09_024610</name>
</gene>
<evidence type="ECO:0000256" key="2">
    <source>
        <dbReference type="ARBA" id="ARBA00007653"/>
    </source>
</evidence>
<dbReference type="EMBL" id="BTFZ01000004">
    <property type="protein sequence ID" value="GMM35136.1"/>
    <property type="molecule type" value="Genomic_DNA"/>
</dbReference>
<dbReference type="NCBIfam" id="TIGR00136">
    <property type="entry name" value="mnmG_gidA"/>
    <property type="match status" value="1"/>
</dbReference>
<sequence>MLKITTAWKASARVGLSRRSISLTAYHKEILKTLPDTPVVVIGGGHAGCEAATGSARTGASTTLITPKFDKIGTCSCNPALGGVGKGTLLREIDALDGVAARVTDEAGIHYKLLNASRGAAVWGPRAQIDRKLYLKAMQQIIGSYPNLSVLEGSVEDVIIDQHDDANNNHGSVKGVILEDGRIIKTSKVVITTGTFLSGEIHIGMKATPAGRIGEKPTYGISRTLKDAGFKLGRLKTGTPPRISGKGIDYSKVTPQGFDNPAQPMSYMNDSVPIGNDNQILCYQTKTNQAVHDLVKKNLHRSIHIREDIKGPRYCPSFEAKLKKFPDKDQHIIWLEPEGLDSDVIYPNGISNTMPEEIQEQMMKLLPGLENAEMLQPGYGVEYDYVNPTQLRQTLETKFVTGLYLAGQINGTTGYEEAAAQGAVAGINAGLSYFGKDPLRISRSQAFIGVVIDDLTTKGVTEPYRMFTSRSEFRLSVRCDNADDRLTEIGRQIGVVSDERWSRYLNDKFLQSQLISKLQATKLPSSVWLQYFPWAKLGPHGVSGLKMMLAKDVTSEKVIEILNNNKTPTEFSEVINDIPKRILDKVTVRGKYSTGLNRQDPYLKAFNADESLLLPQNYDYSSLSLGFEATEALNTIQPETIGQARRTEGVTAATIFALYRLVRFEQGNLRSQKAN</sequence>
<reference evidence="8 9" key="1">
    <citation type="journal article" date="2023" name="Elife">
        <title>Identification of key yeast species and microbe-microbe interactions impacting larval growth of Drosophila in the wild.</title>
        <authorList>
            <person name="Mure A."/>
            <person name="Sugiura Y."/>
            <person name="Maeda R."/>
            <person name="Honda K."/>
            <person name="Sakurai N."/>
            <person name="Takahashi Y."/>
            <person name="Watada M."/>
            <person name="Katoh T."/>
            <person name="Gotoh A."/>
            <person name="Gotoh Y."/>
            <person name="Taniguchi I."/>
            <person name="Nakamura K."/>
            <person name="Hayashi T."/>
            <person name="Katayama T."/>
            <person name="Uemura T."/>
            <person name="Hattori Y."/>
        </authorList>
    </citation>
    <scope>NUCLEOTIDE SEQUENCE [LARGE SCALE GENOMIC DNA]</scope>
    <source>
        <strain evidence="8 9">SC-9</strain>
    </source>
</reference>
<dbReference type="FunFam" id="3.50.50.60:FF:000145">
    <property type="entry name" value="tRNA uridine 5-carboxymethylaminomethyl modification enzyme"/>
    <property type="match status" value="1"/>
</dbReference>
<comment type="cofactor">
    <cofactor evidence="1">
        <name>FAD</name>
        <dbReference type="ChEBI" id="CHEBI:57692"/>
    </cofactor>
</comment>
<dbReference type="SMART" id="SM01228">
    <property type="entry name" value="GIDA_assoc_3"/>
    <property type="match status" value="1"/>
</dbReference>
<dbReference type="PANTHER" id="PTHR11806">
    <property type="entry name" value="GLUCOSE INHIBITED DIVISION PROTEIN A"/>
    <property type="match status" value="1"/>
</dbReference>
<organism evidence="8 9">
    <name type="scientific">Saccharomycopsis crataegensis</name>
    <dbReference type="NCBI Taxonomy" id="43959"/>
    <lineage>
        <taxon>Eukaryota</taxon>
        <taxon>Fungi</taxon>
        <taxon>Dikarya</taxon>
        <taxon>Ascomycota</taxon>
        <taxon>Saccharomycotina</taxon>
        <taxon>Saccharomycetes</taxon>
        <taxon>Saccharomycopsidaceae</taxon>
        <taxon>Saccharomycopsis</taxon>
    </lineage>
</organism>
<comment type="caution">
    <text evidence="8">The sequence shown here is derived from an EMBL/GenBank/DDBJ whole genome shotgun (WGS) entry which is preliminary data.</text>
</comment>
<dbReference type="Pfam" id="PF01134">
    <property type="entry name" value="GIDA"/>
    <property type="match status" value="1"/>
</dbReference>
<dbReference type="HAMAP" id="MF_00129">
    <property type="entry name" value="MnmG_GidA"/>
    <property type="match status" value="1"/>
</dbReference>
<dbReference type="InterPro" id="IPR002218">
    <property type="entry name" value="MnmG-rel"/>
</dbReference>
<dbReference type="InterPro" id="IPR049312">
    <property type="entry name" value="GIDA_C_N"/>
</dbReference>
<evidence type="ECO:0000256" key="3">
    <source>
        <dbReference type="ARBA" id="ARBA00022630"/>
    </source>
</evidence>
<evidence type="ECO:0000313" key="9">
    <source>
        <dbReference type="Proteomes" id="UP001360560"/>
    </source>
</evidence>
<dbReference type="InterPro" id="IPR047001">
    <property type="entry name" value="MnmG_C_subdom"/>
</dbReference>
<dbReference type="GO" id="GO:0050660">
    <property type="term" value="F:flavin adenine dinucleotide binding"/>
    <property type="evidence" value="ECO:0007669"/>
    <property type="project" value="InterPro"/>
</dbReference>
<keyword evidence="5" id="KW-0274">FAD</keyword>
<evidence type="ECO:0000259" key="7">
    <source>
        <dbReference type="SMART" id="SM01228"/>
    </source>
</evidence>
<evidence type="ECO:0000256" key="6">
    <source>
        <dbReference type="ARBA" id="ARBA00054993"/>
    </source>
</evidence>
<proteinExistence type="inferred from homology"/>
<keyword evidence="9" id="KW-1185">Reference proteome</keyword>
<keyword evidence="4" id="KW-0819">tRNA processing</keyword>
<dbReference type="InterPro" id="IPR020595">
    <property type="entry name" value="MnmG-rel_CS"/>
</dbReference>
<evidence type="ECO:0000256" key="4">
    <source>
        <dbReference type="ARBA" id="ARBA00022694"/>
    </source>
</evidence>
<accession>A0AAV5QKF0</accession>
<dbReference type="InterPro" id="IPR004416">
    <property type="entry name" value="MnmG"/>
</dbReference>
<feature type="domain" description="tRNA uridine 5-carboxymethylaminomethyl modification enzyme C-terminal subdomain" evidence="7">
    <location>
        <begin position="590"/>
        <end position="660"/>
    </location>
</feature>
<evidence type="ECO:0000256" key="5">
    <source>
        <dbReference type="ARBA" id="ARBA00022827"/>
    </source>
</evidence>
<comment type="function">
    <text evidence="6">Component of the MSS1-MTO1 complex that catalyzes the 5-carboxymethylaminomethyluridine (cmnm(5)U) modification at the 34th wobble position (U34) of mitochondrial tRNAs.</text>
</comment>
<dbReference type="PROSITE" id="PS01280">
    <property type="entry name" value="GIDA_1"/>
    <property type="match status" value="1"/>
</dbReference>